<feature type="transmembrane region" description="Helical" evidence="8">
    <location>
        <begin position="306"/>
        <end position="327"/>
    </location>
</feature>
<evidence type="ECO:0000256" key="4">
    <source>
        <dbReference type="ARBA" id="ARBA00022692"/>
    </source>
</evidence>
<feature type="transmembrane region" description="Helical" evidence="8">
    <location>
        <begin position="403"/>
        <end position="424"/>
    </location>
</feature>
<feature type="transmembrane region" description="Helical" evidence="8">
    <location>
        <begin position="228"/>
        <end position="252"/>
    </location>
</feature>
<evidence type="ECO:0000259" key="9">
    <source>
        <dbReference type="Pfam" id="PF00324"/>
    </source>
</evidence>
<evidence type="ECO:0000313" key="11">
    <source>
        <dbReference type="EMBL" id="KAG4425923.1"/>
    </source>
</evidence>
<feature type="compositionally biased region" description="Basic and acidic residues" evidence="7">
    <location>
        <begin position="1147"/>
        <end position="1157"/>
    </location>
</feature>
<dbReference type="PANTHER" id="PTHR11827:SF72">
    <property type="entry name" value="GH08340P"/>
    <property type="match status" value="1"/>
</dbReference>
<keyword evidence="6 8" id="KW-0472">Membrane</keyword>
<comment type="caution">
    <text evidence="11">The sequence shown here is derived from an EMBL/GenBank/DDBJ whole genome shotgun (WGS) entry which is preliminary data.</text>
</comment>
<evidence type="ECO:0000256" key="2">
    <source>
        <dbReference type="ARBA" id="ARBA00010593"/>
    </source>
</evidence>
<dbReference type="InterPro" id="IPR018491">
    <property type="entry name" value="SLC12_C"/>
</dbReference>
<keyword evidence="4 8" id="KW-0812">Transmembrane</keyword>
<dbReference type="InterPro" id="IPR004842">
    <property type="entry name" value="SLC12A_fam"/>
</dbReference>
<feature type="transmembrane region" description="Helical" evidence="8">
    <location>
        <begin position="444"/>
        <end position="464"/>
    </location>
</feature>
<evidence type="ECO:0000259" key="10">
    <source>
        <dbReference type="Pfam" id="PF03522"/>
    </source>
</evidence>
<keyword evidence="12" id="KW-1185">Reference proteome</keyword>
<gene>
    <name evidence="11" type="ORF">IFR04_000867</name>
</gene>
<feature type="region of interest" description="Disordered" evidence="7">
    <location>
        <begin position="1"/>
        <end position="73"/>
    </location>
</feature>
<feature type="compositionally biased region" description="Polar residues" evidence="7">
    <location>
        <begin position="1285"/>
        <end position="1299"/>
    </location>
</feature>
<dbReference type="FunFam" id="1.20.1740.10:FF:000013">
    <property type="entry name" value="Solute carrier family 12 member"/>
    <property type="match status" value="1"/>
</dbReference>
<feature type="domain" description="SLC12A transporter C-terminal" evidence="10">
    <location>
        <begin position="643"/>
        <end position="729"/>
    </location>
</feature>
<evidence type="ECO:0000313" key="12">
    <source>
        <dbReference type="Proteomes" id="UP000664132"/>
    </source>
</evidence>
<feature type="transmembrane region" description="Helical" evidence="8">
    <location>
        <begin position="552"/>
        <end position="570"/>
    </location>
</feature>
<dbReference type="GO" id="GO:0055075">
    <property type="term" value="P:potassium ion homeostasis"/>
    <property type="evidence" value="ECO:0007669"/>
    <property type="project" value="TreeGrafter"/>
</dbReference>
<feature type="region of interest" description="Disordered" evidence="7">
    <location>
        <begin position="1042"/>
        <end position="1301"/>
    </location>
</feature>
<feature type="region of interest" description="Disordered" evidence="7">
    <location>
        <begin position="742"/>
        <end position="769"/>
    </location>
</feature>
<feature type="transmembrane region" description="Helical" evidence="8">
    <location>
        <begin position="275"/>
        <end position="294"/>
    </location>
</feature>
<evidence type="ECO:0000256" key="5">
    <source>
        <dbReference type="ARBA" id="ARBA00022989"/>
    </source>
</evidence>
<dbReference type="Pfam" id="PF00324">
    <property type="entry name" value="AA_permease"/>
    <property type="match status" value="1"/>
</dbReference>
<dbReference type="InterPro" id="IPR004841">
    <property type="entry name" value="AA-permease/SLC12A_dom"/>
</dbReference>
<organism evidence="11 12">
    <name type="scientific">Cadophora malorum</name>
    <dbReference type="NCBI Taxonomy" id="108018"/>
    <lineage>
        <taxon>Eukaryota</taxon>
        <taxon>Fungi</taxon>
        <taxon>Dikarya</taxon>
        <taxon>Ascomycota</taxon>
        <taxon>Pezizomycotina</taxon>
        <taxon>Leotiomycetes</taxon>
        <taxon>Helotiales</taxon>
        <taxon>Ploettnerulaceae</taxon>
        <taxon>Cadophora</taxon>
    </lineage>
</organism>
<dbReference type="GO" id="GO:0006884">
    <property type="term" value="P:cell volume homeostasis"/>
    <property type="evidence" value="ECO:0007669"/>
    <property type="project" value="TreeGrafter"/>
</dbReference>
<feature type="transmembrane region" description="Helical" evidence="8">
    <location>
        <begin position="155"/>
        <end position="176"/>
    </location>
</feature>
<evidence type="ECO:0000256" key="3">
    <source>
        <dbReference type="ARBA" id="ARBA00022448"/>
    </source>
</evidence>
<dbReference type="PANTHER" id="PTHR11827">
    <property type="entry name" value="SOLUTE CARRIER FAMILY 12, CATION COTRANSPORTERS"/>
    <property type="match status" value="1"/>
</dbReference>
<feature type="compositionally biased region" description="Basic and acidic residues" evidence="7">
    <location>
        <begin position="1116"/>
        <end position="1139"/>
    </location>
</feature>
<evidence type="ECO:0000256" key="6">
    <source>
        <dbReference type="ARBA" id="ARBA00023136"/>
    </source>
</evidence>
<proteinExistence type="inferred from homology"/>
<keyword evidence="5 8" id="KW-1133">Transmembrane helix</keyword>
<dbReference type="GO" id="GO:0034486">
    <property type="term" value="P:vacuolar transmembrane transport"/>
    <property type="evidence" value="ECO:0007669"/>
    <property type="project" value="TreeGrafter"/>
</dbReference>
<evidence type="ECO:0000256" key="7">
    <source>
        <dbReference type="SAM" id="MobiDB-lite"/>
    </source>
</evidence>
<dbReference type="GO" id="GO:0055064">
    <property type="term" value="P:chloride ion homeostasis"/>
    <property type="evidence" value="ECO:0007669"/>
    <property type="project" value="TreeGrafter"/>
</dbReference>
<protein>
    <recommendedName>
        <fullName evidence="13">Cation chloride cotransporter</fullName>
    </recommendedName>
</protein>
<sequence>MSSTLRPGPRGAGRQHSNFHSGTAHDEAGELNRRSSMAIEEPESVDRNANGGDSEEYNPYEPATNDSTPPPREYSLTKRLLHIATFNIGESSGVRQRNSNGRKKSTTDVEDEMARIQMNNAAEMKRANGEASVPKAGLGPRPVGGDEKLGMFSGVYVPTCLNVLSILMFLRFGFILGQSGVLGIMGMLVASYAINLITTFSLSAIASNGTVRGGGAYYLISRSLGPEFGGSIGVVFYMGFVFNTGLNAVGLIDCLKLNFGTSTGNWANIMPETPWFLYLWSTIVLVICTGICLAGSSIFARASNGLLVILVVATLSIPLSALIVAPFESRKLGIDYTGLSVDTFVGNLMPRLTKGAAGSQLRGKETFQDLFGILFPATGGIFAGASMSGDLKNPSKSIPKGTLYGLGTTFVLYTLVIFAMAATITRSSFIRNANVIQDTNISGLVILAGEFASSFFSTLMGVIGSAKLLQALARDNLLPGFSIFGQGTKKGDEPTYAIIMTYLVAQVTMLCDLNQIASFVTMTYLMTFLVMNLACFLLKIGSAPNFRPSFHFFNWQTALIGTIVSAVAMFFVDGLYAASCVGILVILFLIIHYTSPPKSWGDVSQNLIYHQVRKYLLRLRQEHVKFWRPQILLFVNDPRRQYKLIQFCNSMKKGSLYILGHVIVTDNFGGSVPEARRQQAAWTKYIDFSKIKAFVNIAISPGVEWGARNIVLNSGLGGMRPNIAVLGFYNLDDLRRNRPLIDVDLPSTPDNKAQTEGERERIARQDSKDAKMSGILPTDTCKTEAMMSVTSYVTILEDLLLRLQINVAVAKGFSSLEFPHANGDHNKKYIDLWPIQMSAEIAGEGDNKQNVLTTNFDTYTLILQLGVILNTVPAWKKAYKLRVAVFVEYESDVEEERGRVKLLLENLRIEAEVLVFWLASGRLATYEIIVNGSSAGKDAEEEVEECLKGQDWWDELQRIRGKRGPTSGAEDLSEIASIYTAGTNWPEASFQQGPRGERVERFLGLRRLLKKSKRKHTMSGLTKLGVSLGMRTHRLSDTVIQASNASASENSDSDSDSDSDAIVYNSDDDGPNSAASEADMDDYESDRNSPSPDRSKIKRRRSHGDTMRGPPPSKKSTGEREVTVPERSPRKSILPKDDAIASAPELSFKKSEAEASHKKTSSISNLATSLKAPSDNPGSKPASLREPKSPYPESSSTRPPSVGSVRPPLSRHASQPKFSSKPVPMTRVATEDGPGPSIMFTDTPSPPPHRRNRLPSAYTANPDRISETNESESPHPQQHAHSSSDTQSRRGSTYSTQGVPLSFNDLPCRAQHLILNELMRSKSKDTAVMFTTLPSPVEGTSLSEEASANYLGDLEVLCRGCPPVLMVHSNSMTVTMSL</sequence>
<feature type="transmembrane region" description="Helical" evidence="8">
    <location>
        <begin position="182"/>
        <end position="207"/>
    </location>
</feature>
<name>A0A8H7WJ24_9HELO</name>
<comment type="subcellular location">
    <subcellularLocation>
        <location evidence="1">Membrane</location>
        <topology evidence="1">Multi-pass membrane protein</topology>
    </subcellularLocation>
</comment>
<feature type="compositionally biased region" description="Low complexity" evidence="7">
    <location>
        <begin position="1274"/>
        <end position="1284"/>
    </location>
</feature>
<feature type="transmembrane region" description="Helical" evidence="8">
    <location>
        <begin position="576"/>
        <end position="594"/>
    </location>
</feature>
<evidence type="ECO:0008006" key="13">
    <source>
        <dbReference type="Google" id="ProtNLM"/>
    </source>
</evidence>
<keyword evidence="3" id="KW-0813">Transport</keyword>
<dbReference type="EMBL" id="JAFJYH010000006">
    <property type="protein sequence ID" value="KAG4425923.1"/>
    <property type="molecule type" value="Genomic_DNA"/>
</dbReference>
<feature type="transmembrane region" description="Helical" evidence="8">
    <location>
        <begin position="370"/>
        <end position="391"/>
    </location>
</feature>
<feature type="transmembrane region" description="Helical" evidence="8">
    <location>
        <begin position="522"/>
        <end position="540"/>
    </location>
</feature>
<accession>A0A8H7WJ24</accession>
<dbReference type="OrthoDB" id="2020542at2759"/>
<evidence type="ECO:0000256" key="1">
    <source>
        <dbReference type="ARBA" id="ARBA00004141"/>
    </source>
</evidence>
<dbReference type="Gene3D" id="1.20.1740.10">
    <property type="entry name" value="Amino acid/polyamine transporter I"/>
    <property type="match status" value="1"/>
</dbReference>
<comment type="similarity">
    <text evidence="2">Belongs to the SLC12A transporter family.</text>
</comment>
<feature type="compositionally biased region" description="Basic and acidic residues" evidence="7">
    <location>
        <begin position="753"/>
        <end position="769"/>
    </location>
</feature>
<dbReference type="Proteomes" id="UP000664132">
    <property type="component" value="Unassembled WGS sequence"/>
</dbReference>
<dbReference type="GO" id="GO:0005774">
    <property type="term" value="C:vacuolar membrane"/>
    <property type="evidence" value="ECO:0007669"/>
    <property type="project" value="TreeGrafter"/>
</dbReference>
<dbReference type="GO" id="GO:0015379">
    <property type="term" value="F:potassium:chloride symporter activity"/>
    <property type="evidence" value="ECO:0007669"/>
    <property type="project" value="TreeGrafter"/>
</dbReference>
<dbReference type="Pfam" id="PF03522">
    <property type="entry name" value="SLC12"/>
    <property type="match status" value="1"/>
</dbReference>
<feature type="domain" description="Amino acid permease/ SLC12A" evidence="9">
    <location>
        <begin position="155"/>
        <end position="632"/>
    </location>
</feature>
<evidence type="ECO:0000256" key="8">
    <source>
        <dbReference type="SAM" id="Phobius"/>
    </source>
</evidence>
<feature type="compositionally biased region" description="Basic and acidic residues" evidence="7">
    <location>
        <begin position="23"/>
        <end position="33"/>
    </location>
</feature>
<reference evidence="11" key="1">
    <citation type="submission" date="2021-02" db="EMBL/GenBank/DDBJ databases">
        <title>Genome sequence Cadophora malorum strain M34.</title>
        <authorList>
            <person name="Stefanovic E."/>
            <person name="Vu D."/>
            <person name="Scully C."/>
            <person name="Dijksterhuis J."/>
            <person name="Roader J."/>
            <person name="Houbraken J."/>
        </authorList>
    </citation>
    <scope>NUCLEOTIDE SEQUENCE</scope>
    <source>
        <strain evidence="11">M34</strain>
    </source>
</reference>